<evidence type="ECO:0000313" key="1">
    <source>
        <dbReference type="EMBL" id="MPN22581.1"/>
    </source>
</evidence>
<proteinExistence type="predicted"/>
<organism evidence="1">
    <name type="scientific">bioreactor metagenome</name>
    <dbReference type="NCBI Taxonomy" id="1076179"/>
    <lineage>
        <taxon>unclassified sequences</taxon>
        <taxon>metagenomes</taxon>
        <taxon>ecological metagenomes</taxon>
    </lineage>
</organism>
<sequence>MAAFLPLARNLRTDLTGSLLFLQLEDGLLTEQNQELPLPGHVVSPLQHTDWIEHPIVVVLMGTEKVVVGDPERHVIVGAIVIVVTAADPVSGFKRAVKPFDHLLVGAELLRDRIIVCESDYLGNVKLEAVSQLPYELLGGQRISTIAVGNEPKLLGESFYAPESHAHGEDAWPDRAVV</sequence>
<dbReference type="EMBL" id="VSSQ01070854">
    <property type="protein sequence ID" value="MPN22581.1"/>
    <property type="molecule type" value="Genomic_DNA"/>
</dbReference>
<accession>A0A645G6R8</accession>
<gene>
    <name evidence="1" type="ORF">SDC9_169964</name>
</gene>
<dbReference type="AlphaFoldDB" id="A0A645G6R8"/>
<reference evidence="1" key="1">
    <citation type="submission" date="2019-08" db="EMBL/GenBank/DDBJ databases">
        <authorList>
            <person name="Kucharzyk K."/>
            <person name="Murdoch R.W."/>
            <person name="Higgins S."/>
            <person name="Loffler F."/>
        </authorList>
    </citation>
    <scope>NUCLEOTIDE SEQUENCE</scope>
</reference>
<name>A0A645G6R8_9ZZZZ</name>
<protein>
    <submittedName>
        <fullName evidence="1">Uncharacterized protein</fullName>
    </submittedName>
</protein>
<comment type="caution">
    <text evidence="1">The sequence shown here is derived from an EMBL/GenBank/DDBJ whole genome shotgun (WGS) entry which is preliminary data.</text>
</comment>